<evidence type="ECO:0000313" key="4">
    <source>
        <dbReference type="Proteomes" id="UP000037136"/>
    </source>
</evidence>
<keyword evidence="2" id="KW-0732">Signal</keyword>
<keyword evidence="4" id="KW-1185">Reference proteome</keyword>
<dbReference type="Proteomes" id="UP000037136">
    <property type="component" value="Unassembled WGS sequence"/>
</dbReference>
<reference evidence="3 4" key="2">
    <citation type="journal article" date="2017" name="Sci. Rep.">
        <title>Ant-infecting Ophiocordyceps genomes reveal a high diversity of potential behavioral manipulation genes and a possible major role for enterotoxins.</title>
        <authorList>
            <person name="de Bekker C."/>
            <person name="Ohm R.A."/>
            <person name="Evans H.C."/>
            <person name="Brachmann A."/>
            <person name="Hughes D.P."/>
        </authorList>
    </citation>
    <scope>NUCLEOTIDE SEQUENCE [LARGE SCALE GENOMIC DNA]</scope>
    <source>
        <strain evidence="3 4">SC16a</strain>
    </source>
</reference>
<sequence>MFSDLSSIFWWLVRVAWEIPPPSSVASVYLYSSPRGLGDPKTLAPLMPTTSIVGRPIQARLRRAVLFPLLDEFLNGGGLVTVVRLALVAEGSLESFERLLMRSHDLIERGLCGFGDGFVDGLVDGAFHGFIDRFGLGVHQIALRVDKCRSICRLMTGVAEVLDDETQWSQRRCHLFLYRLLHRFLNGLADIIDIQPPCQILSAGTRRVRGLPKRQVHGARAAETSLSRRSIGCCRHREAAFCLQLLHGPLEARSPSIAIPHIVGQVLAHSGRCFGRQCAIQTSLSHNRSLSGFGGGKPSPHKTSASFGPQPLSSMLARSARFAFDEVRGYMIASGRPDLLANVLY</sequence>
<evidence type="ECO:0000256" key="1">
    <source>
        <dbReference type="SAM" id="MobiDB-lite"/>
    </source>
</evidence>
<feature type="region of interest" description="Disordered" evidence="1">
    <location>
        <begin position="289"/>
        <end position="309"/>
    </location>
</feature>
<gene>
    <name evidence="3" type="ORF">XA68_11549</name>
</gene>
<accession>A0A2A9PFB6</accession>
<evidence type="ECO:0000256" key="2">
    <source>
        <dbReference type="SAM" id="SignalP"/>
    </source>
</evidence>
<protein>
    <submittedName>
        <fullName evidence="3">Uncharacterized protein</fullName>
    </submittedName>
</protein>
<evidence type="ECO:0000313" key="3">
    <source>
        <dbReference type="EMBL" id="PFH60028.1"/>
    </source>
</evidence>
<dbReference type="EMBL" id="LAZP02000156">
    <property type="protein sequence ID" value="PFH60028.1"/>
    <property type="molecule type" value="Genomic_DNA"/>
</dbReference>
<feature type="chain" id="PRO_5012337665" evidence="2">
    <location>
        <begin position="19"/>
        <end position="345"/>
    </location>
</feature>
<name>A0A2A9PFB6_OPHUN</name>
<organism evidence="3 4">
    <name type="scientific">Ophiocordyceps unilateralis</name>
    <name type="common">Zombie-ant fungus</name>
    <name type="synonym">Torrubia unilateralis</name>
    <dbReference type="NCBI Taxonomy" id="268505"/>
    <lineage>
        <taxon>Eukaryota</taxon>
        <taxon>Fungi</taxon>
        <taxon>Dikarya</taxon>
        <taxon>Ascomycota</taxon>
        <taxon>Pezizomycotina</taxon>
        <taxon>Sordariomycetes</taxon>
        <taxon>Hypocreomycetidae</taxon>
        <taxon>Hypocreales</taxon>
        <taxon>Ophiocordycipitaceae</taxon>
        <taxon>Ophiocordyceps</taxon>
    </lineage>
</organism>
<feature type="signal peptide" evidence="2">
    <location>
        <begin position="1"/>
        <end position="18"/>
    </location>
</feature>
<proteinExistence type="predicted"/>
<reference evidence="3 4" key="1">
    <citation type="journal article" date="2015" name="BMC Genomics">
        <title>Gene expression during zombie ant biting behavior reflects the complexity underlying fungal parasitic behavioral manipulation.</title>
        <authorList>
            <person name="de Bekker C."/>
            <person name="Ohm R.A."/>
            <person name="Loreto R.G."/>
            <person name="Sebastian A."/>
            <person name="Albert I."/>
            <person name="Merrow M."/>
            <person name="Brachmann A."/>
            <person name="Hughes D.P."/>
        </authorList>
    </citation>
    <scope>NUCLEOTIDE SEQUENCE [LARGE SCALE GENOMIC DNA]</scope>
    <source>
        <strain evidence="3 4">SC16a</strain>
    </source>
</reference>
<comment type="caution">
    <text evidence="3">The sequence shown here is derived from an EMBL/GenBank/DDBJ whole genome shotgun (WGS) entry which is preliminary data.</text>
</comment>
<dbReference type="AlphaFoldDB" id="A0A2A9PFB6"/>